<protein>
    <submittedName>
        <fullName evidence="1">Phosphatase and actin regulator 4</fullName>
    </submittedName>
</protein>
<organism evidence="1 2">
    <name type="scientific">Clarias magur</name>
    <name type="common">Asian catfish</name>
    <name type="synonym">Macropteronotus magur</name>
    <dbReference type="NCBI Taxonomy" id="1594786"/>
    <lineage>
        <taxon>Eukaryota</taxon>
        <taxon>Metazoa</taxon>
        <taxon>Chordata</taxon>
        <taxon>Craniata</taxon>
        <taxon>Vertebrata</taxon>
        <taxon>Euteleostomi</taxon>
        <taxon>Actinopterygii</taxon>
        <taxon>Neopterygii</taxon>
        <taxon>Teleostei</taxon>
        <taxon>Ostariophysi</taxon>
        <taxon>Siluriformes</taxon>
        <taxon>Clariidae</taxon>
        <taxon>Clarias</taxon>
    </lineage>
</organism>
<gene>
    <name evidence="1" type="primary">npr</name>
    <name evidence="1" type="ORF">DAT39_011308</name>
</gene>
<evidence type="ECO:0000313" key="1">
    <source>
        <dbReference type="EMBL" id="KAF5898978.1"/>
    </source>
</evidence>
<keyword evidence="2" id="KW-1185">Reference proteome</keyword>
<dbReference type="Proteomes" id="UP000727407">
    <property type="component" value="Unassembled WGS sequence"/>
</dbReference>
<name>A0A8J4U3M7_CLAMG</name>
<comment type="caution">
    <text evidence="1">The sequence shown here is derived from an EMBL/GenBank/DDBJ whole genome shotgun (WGS) entry which is preliminary data.</text>
</comment>
<evidence type="ECO:0000313" key="2">
    <source>
        <dbReference type="Proteomes" id="UP000727407"/>
    </source>
</evidence>
<dbReference type="AlphaFoldDB" id="A0A8J4U3M7"/>
<proteinExistence type="predicted"/>
<reference evidence="1" key="1">
    <citation type="submission" date="2020-07" db="EMBL/GenBank/DDBJ databases">
        <title>Clarias magur genome sequencing, assembly and annotation.</title>
        <authorList>
            <person name="Kushwaha B."/>
            <person name="Kumar R."/>
            <person name="Das P."/>
            <person name="Joshi C.G."/>
            <person name="Kumar D."/>
            <person name="Nagpure N.S."/>
            <person name="Pandey M."/>
            <person name="Agarwal S."/>
            <person name="Srivastava S."/>
            <person name="Singh M."/>
            <person name="Sahoo L."/>
            <person name="Jayasankar P."/>
            <person name="Meher P.K."/>
            <person name="Koringa P.G."/>
            <person name="Iquebal M.A."/>
            <person name="Das S.P."/>
            <person name="Bit A."/>
            <person name="Patnaik S."/>
            <person name="Patel N."/>
            <person name="Shah T.M."/>
            <person name="Hinsu A."/>
            <person name="Jena J.K."/>
        </authorList>
    </citation>
    <scope>NUCLEOTIDE SEQUENCE</scope>
    <source>
        <strain evidence="1">CIFAMagur01</strain>
        <tissue evidence="1">Testis</tissue>
    </source>
</reference>
<dbReference type="EMBL" id="QNUK01000183">
    <property type="protein sequence ID" value="KAF5898978.1"/>
    <property type="molecule type" value="Genomic_DNA"/>
</dbReference>
<accession>A0A8J4U3M7</accession>
<sequence length="72" mass="8244">MKRDQSSSPLRISDSELTRCHGRFPRSPACPYTANHQQPQLSFSAYSDSFKIIRNTEDHLCLSNSCRKKISN</sequence>